<dbReference type="PANTHER" id="PTHR13774:SF17">
    <property type="entry name" value="PHENAZINE BIOSYNTHESIS-LIKE DOMAIN-CONTAINING PROTEIN"/>
    <property type="match status" value="1"/>
</dbReference>
<gene>
    <name evidence="4" type="ORF">JW886_03840</name>
</gene>
<evidence type="ECO:0000256" key="3">
    <source>
        <dbReference type="PIRSR" id="PIRSR016184-1"/>
    </source>
</evidence>
<reference evidence="4 5" key="1">
    <citation type="submission" date="2021-02" db="EMBL/GenBank/DDBJ databases">
        <title>Complete genome sequence of Lactococcus lactis strain K_LL004.</title>
        <authorList>
            <person name="Kim H.B."/>
        </authorList>
    </citation>
    <scope>NUCLEOTIDE SEQUENCE [LARGE SCALE GENOMIC DNA]</scope>
    <source>
        <strain evidence="4 5">K_LL004</strain>
    </source>
</reference>
<sequence length="260" mass="29842">MKLKYFVVDAFANKIFEGNPAAVYILDQWLSDELMQNIAIENNLSETAFAVSHDDFYELRWFTPDREIDLCGHATLATAFVLFNYYSIDGDTVNFKSQSGDLIVKRDKDYYSMDFPSIMPRRVEIRPEYEKAIEAPIHQAFLSRDLFFVLENEETVKNLKPNFSKIQKFEEGVGVIVTANSSEFDFVSRTFFPKLTINEDPVCGSAHSNLIPYWAQRLGKNQLLAYQCSPRGGYLKCEFKGERVVISGRAVLYSEGFCFV</sequence>
<dbReference type="SUPFAM" id="SSF54506">
    <property type="entry name" value="Diaminopimelate epimerase-like"/>
    <property type="match status" value="1"/>
</dbReference>
<name>A0AA45QS16_9LACT</name>
<keyword evidence="5" id="KW-1185">Reference proteome</keyword>
<evidence type="ECO:0000313" key="4">
    <source>
        <dbReference type="EMBL" id="QSE77385.1"/>
    </source>
</evidence>
<dbReference type="Pfam" id="PF02567">
    <property type="entry name" value="PhzC-PhzF"/>
    <property type="match status" value="1"/>
</dbReference>
<dbReference type="GO" id="GO:0016853">
    <property type="term" value="F:isomerase activity"/>
    <property type="evidence" value="ECO:0007669"/>
    <property type="project" value="UniProtKB-KW"/>
</dbReference>
<organism evidence="4 5">
    <name type="scientific">Lactococcus taiwanensis</name>
    <dbReference type="NCBI Taxonomy" id="1151742"/>
    <lineage>
        <taxon>Bacteria</taxon>
        <taxon>Bacillati</taxon>
        <taxon>Bacillota</taxon>
        <taxon>Bacilli</taxon>
        <taxon>Lactobacillales</taxon>
        <taxon>Streptococcaceae</taxon>
        <taxon>Lactococcus</taxon>
    </lineage>
</organism>
<evidence type="ECO:0000313" key="5">
    <source>
        <dbReference type="Proteomes" id="UP000663608"/>
    </source>
</evidence>
<evidence type="ECO:0000256" key="1">
    <source>
        <dbReference type="ARBA" id="ARBA00008270"/>
    </source>
</evidence>
<proteinExistence type="inferred from homology"/>
<protein>
    <submittedName>
        <fullName evidence="4">PhzF family phenazine biosynthesis protein</fullName>
    </submittedName>
</protein>
<evidence type="ECO:0000256" key="2">
    <source>
        <dbReference type="ARBA" id="ARBA00023235"/>
    </source>
</evidence>
<dbReference type="Gene3D" id="3.10.310.10">
    <property type="entry name" value="Diaminopimelate Epimerase, Chain A, domain 1"/>
    <property type="match status" value="2"/>
</dbReference>
<dbReference type="EMBL" id="CP070872">
    <property type="protein sequence ID" value="QSE77385.1"/>
    <property type="molecule type" value="Genomic_DNA"/>
</dbReference>
<dbReference type="InterPro" id="IPR003719">
    <property type="entry name" value="Phenazine_PhzF-like"/>
</dbReference>
<keyword evidence="2" id="KW-0413">Isomerase</keyword>
<dbReference type="PANTHER" id="PTHR13774">
    <property type="entry name" value="PHENAZINE BIOSYNTHESIS PROTEIN"/>
    <property type="match status" value="1"/>
</dbReference>
<comment type="similarity">
    <text evidence="1">Belongs to the PhzF family.</text>
</comment>
<dbReference type="PIRSF" id="PIRSF016184">
    <property type="entry name" value="PhzC_PhzF"/>
    <property type="match status" value="1"/>
</dbReference>
<dbReference type="RefSeq" id="WP_205872352.1">
    <property type="nucleotide sequence ID" value="NZ_CP070872.1"/>
</dbReference>
<dbReference type="NCBIfam" id="TIGR00654">
    <property type="entry name" value="PhzF_family"/>
    <property type="match status" value="1"/>
</dbReference>
<dbReference type="AlphaFoldDB" id="A0AA45QS16"/>
<accession>A0AA45QS16</accession>
<dbReference type="KEGG" id="lti:JW886_03840"/>
<feature type="active site" evidence="3">
    <location>
        <position position="46"/>
    </location>
</feature>
<dbReference type="Proteomes" id="UP000663608">
    <property type="component" value="Chromosome"/>
</dbReference>
<dbReference type="GO" id="GO:0005737">
    <property type="term" value="C:cytoplasm"/>
    <property type="evidence" value="ECO:0007669"/>
    <property type="project" value="TreeGrafter"/>
</dbReference>